<accession>A0A5C1ND18</accession>
<dbReference type="SMART" id="SM00822">
    <property type="entry name" value="PKS_KR"/>
    <property type="match status" value="1"/>
</dbReference>
<dbReference type="EMBL" id="CP038437">
    <property type="protein sequence ID" value="QEM81196.1"/>
    <property type="molecule type" value="Genomic_DNA"/>
</dbReference>
<keyword evidence="3" id="KW-0560">Oxidoreductase</keyword>
<sequence length="250" mass="25746">MALPQTPSLRLDGRTALVTGASKGLGLAAACALAEAGARVILMARDAKALGEVVAAMSAAGFTAEALALDVTNTSAVCSALTAHTIDILVNNAGTNRPKPLADIGEADYAAVMDINVRAAYFLTQKVAETMPRGGSIINMSSQMGHVGAANRTLYCTSKSAIEGMTRSMAVELGARGIRVNSICPTFVETPMTRPFLAEPGFRDEVLAKIPLGRLGQLEDIMGAVTFLASDAAAMVTGSALMVDGGWTAQ</sequence>
<dbReference type="GO" id="GO:0032787">
    <property type="term" value="P:monocarboxylic acid metabolic process"/>
    <property type="evidence" value="ECO:0007669"/>
    <property type="project" value="UniProtKB-ARBA"/>
</dbReference>
<evidence type="ECO:0000256" key="1">
    <source>
        <dbReference type="ARBA" id="ARBA00006484"/>
    </source>
</evidence>
<dbReference type="FunFam" id="3.40.50.720:FF:000084">
    <property type="entry name" value="Short-chain dehydrogenase reductase"/>
    <property type="match status" value="1"/>
</dbReference>
<gene>
    <name evidence="3" type="ORF">E4T21_06330</name>
</gene>
<dbReference type="InterPro" id="IPR020904">
    <property type="entry name" value="Sc_DH/Rdtase_CS"/>
</dbReference>
<dbReference type="InterPro" id="IPR002347">
    <property type="entry name" value="SDR_fam"/>
</dbReference>
<evidence type="ECO:0000313" key="3">
    <source>
        <dbReference type="EMBL" id="QEM81196.1"/>
    </source>
</evidence>
<dbReference type="PANTHER" id="PTHR42879">
    <property type="entry name" value="3-OXOACYL-(ACYL-CARRIER-PROTEIN) REDUCTASE"/>
    <property type="match status" value="1"/>
</dbReference>
<dbReference type="EC" id="1.1.1.47" evidence="3"/>
<feature type="domain" description="Ketoreductase" evidence="2">
    <location>
        <begin position="14"/>
        <end position="221"/>
    </location>
</feature>
<dbReference type="Gene3D" id="3.40.50.720">
    <property type="entry name" value="NAD(P)-binding Rossmann-like Domain"/>
    <property type="match status" value="1"/>
</dbReference>
<dbReference type="SUPFAM" id="SSF51735">
    <property type="entry name" value="NAD(P)-binding Rossmann-fold domains"/>
    <property type="match status" value="1"/>
</dbReference>
<dbReference type="RefSeq" id="WP_149284210.1">
    <property type="nucleotide sequence ID" value="NZ_CP038437.2"/>
</dbReference>
<organism evidence="3 4">
    <name type="scientific">Halomonas binhaiensis</name>
    <dbReference type="NCBI Taxonomy" id="2562282"/>
    <lineage>
        <taxon>Bacteria</taxon>
        <taxon>Pseudomonadati</taxon>
        <taxon>Pseudomonadota</taxon>
        <taxon>Gammaproteobacteria</taxon>
        <taxon>Oceanospirillales</taxon>
        <taxon>Halomonadaceae</taxon>
        <taxon>Halomonas</taxon>
    </lineage>
</organism>
<dbReference type="InterPro" id="IPR050259">
    <property type="entry name" value="SDR"/>
</dbReference>
<protein>
    <submittedName>
        <fullName evidence="3">Glucose 1-dehydrogenase</fullName>
        <ecNumber evidence="3">1.1.1.47</ecNumber>
    </submittedName>
</protein>
<name>A0A5C1ND18_9GAMM</name>
<dbReference type="OrthoDB" id="8653364at2"/>
<dbReference type="InterPro" id="IPR057326">
    <property type="entry name" value="KR_dom"/>
</dbReference>
<evidence type="ECO:0000259" key="2">
    <source>
        <dbReference type="SMART" id="SM00822"/>
    </source>
</evidence>
<dbReference type="PRINTS" id="PR00081">
    <property type="entry name" value="GDHRDH"/>
</dbReference>
<reference evidence="3" key="1">
    <citation type="submission" date="2021-02" db="EMBL/GenBank/DDBJ databases">
        <title>Strain Y2R2, a novel species of the genus Halomonas.</title>
        <authorList>
            <person name="Huang H."/>
        </authorList>
    </citation>
    <scope>NUCLEOTIDE SEQUENCE</scope>
    <source>
        <strain evidence="3">Y2R2</strain>
    </source>
</reference>
<dbReference type="NCBIfam" id="NF005559">
    <property type="entry name" value="PRK07231.1"/>
    <property type="match status" value="1"/>
</dbReference>
<dbReference type="PROSITE" id="PS00061">
    <property type="entry name" value="ADH_SHORT"/>
    <property type="match status" value="1"/>
</dbReference>
<dbReference type="PRINTS" id="PR00080">
    <property type="entry name" value="SDRFAMILY"/>
</dbReference>
<dbReference type="InterPro" id="IPR036291">
    <property type="entry name" value="NAD(P)-bd_dom_sf"/>
</dbReference>
<dbReference type="Proteomes" id="UP000324285">
    <property type="component" value="Chromosome"/>
</dbReference>
<dbReference type="Pfam" id="PF13561">
    <property type="entry name" value="adh_short_C2"/>
    <property type="match status" value="1"/>
</dbReference>
<dbReference type="KEGG" id="hbh:E4T21_06330"/>
<dbReference type="AlphaFoldDB" id="A0A5C1ND18"/>
<dbReference type="GO" id="GO:0047936">
    <property type="term" value="F:glucose 1-dehydrogenase [NAD(P)+] activity"/>
    <property type="evidence" value="ECO:0007669"/>
    <property type="project" value="UniProtKB-EC"/>
</dbReference>
<comment type="similarity">
    <text evidence="1">Belongs to the short-chain dehydrogenases/reductases (SDR) family.</text>
</comment>
<evidence type="ECO:0000313" key="4">
    <source>
        <dbReference type="Proteomes" id="UP000324285"/>
    </source>
</evidence>
<proteinExistence type="inferred from homology"/>
<keyword evidence="4" id="KW-1185">Reference proteome</keyword>
<dbReference type="PANTHER" id="PTHR42879:SF2">
    <property type="entry name" value="3-OXOACYL-[ACYL-CARRIER-PROTEIN] REDUCTASE FABG"/>
    <property type="match status" value="1"/>
</dbReference>